<evidence type="ECO:0000256" key="2">
    <source>
        <dbReference type="ARBA" id="ARBA00009446"/>
    </source>
</evidence>
<dbReference type="PRINTS" id="PR00417">
    <property type="entry name" value="PRTPISMRASEI"/>
</dbReference>
<dbReference type="CDD" id="cd03362">
    <property type="entry name" value="TOPRIM_TopoIA_TopoIII"/>
    <property type="match status" value="1"/>
</dbReference>
<evidence type="ECO:0000313" key="14">
    <source>
        <dbReference type="Proteomes" id="UP000706525"/>
    </source>
</evidence>
<evidence type="ECO:0000256" key="4">
    <source>
        <dbReference type="ARBA" id="ARBA00023029"/>
    </source>
</evidence>
<dbReference type="PROSITE" id="PS00396">
    <property type="entry name" value="TOPO_IA_1"/>
    <property type="match status" value="1"/>
</dbReference>
<proteinExistence type="inferred from homology"/>
<dbReference type="CDD" id="cd00186">
    <property type="entry name" value="TOP1Ac"/>
    <property type="match status" value="1"/>
</dbReference>
<gene>
    <name evidence="13" type="primary">topB_2</name>
    <name evidence="13" type="ORF">LMG32289_05387</name>
</gene>
<dbReference type="SMART" id="SM00493">
    <property type="entry name" value="TOPRIM"/>
    <property type="match status" value="1"/>
</dbReference>
<dbReference type="InterPro" id="IPR013825">
    <property type="entry name" value="Topo_IA_cen_sub2"/>
</dbReference>
<dbReference type="InterPro" id="IPR025589">
    <property type="entry name" value="Toprim_C_rpt"/>
</dbReference>
<dbReference type="InterPro" id="IPR003602">
    <property type="entry name" value="Topo_IA_DNA-bd_dom"/>
</dbReference>
<dbReference type="InterPro" id="IPR000380">
    <property type="entry name" value="Topo_IA"/>
</dbReference>
<keyword evidence="6 13" id="KW-0413">Isomerase</keyword>
<comment type="similarity">
    <text evidence="2">Belongs to the type IA topoisomerase family.</text>
</comment>
<dbReference type="SUPFAM" id="SSF56712">
    <property type="entry name" value="Prokaryotic type I DNA topoisomerase"/>
    <property type="match status" value="1"/>
</dbReference>
<feature type="domain" description="Toprim" evidence="11">
    <location>
        <begin position="3"/>
        <end position="137"/>
    </location>
</feature>
<reference evidence="13 14" key="1">
    <citation type="submission" date="2021-08" db="EMBL/GenBank/DDBJ databases">
        <authorList>
            <person name="Peeters C."/>
        </authorList>
    </citation>
    <scope>NUCLEOTIDE SEQUENCE [LARGE SCALE GENOMIC DNA]</scope>
    <source>
        <strain evidence="13 14">LMG 32289</strain>
    </source>
</reference>
<dbReference type="InterPro" id="IPR013497">
    <property type="entry name" value="Topo_IA_cen"/>
</dbReference>
<keyword evidence="4" id="KW-0799">Topoisomerase</keyword>
<accession>A0ABM8XTK4</accession>
<evidence type="ECO:0000259" key="11">
    <source>
        <dbReference type="PROSITE" id="PS50880"/>
    </source>
</evidence>
<dbReference type="SMART" id="SM00436">
    <property type="entry name" value="TOP1Bc"/>
    <property type="match status" value="1"/>
</dbReference>
<dbReference type="Pfam" id="PF01751">
    <property type="entry name" value="Toprim"/>
    <property type="match status" value="1"/>
</dbReference>
<dbReference type="SMART" id="SM00437">
    <property type="entry name" value="TOP1Ac"/>
    <property type="match status" value="1"/>
</dbReference>
<dbReference type="InterPro" id="IPR006171">
    <property type="entry name" value="TOPRIM_dom"/>
</dbReference>
<dbReference type="InterPro" id="IPR013824">
    <property type="entry name" value="Topo_IA_cen_sub1"/>
</dbReference>
<dbReference type="Gene3D" id="1.10.460.10">
    <property type="entry name" value="Topoisomerase I, domain 2"/>
    <property type="match status" value="1"/>
</dbReference>
<dbReference type="Pfam" id="PF01131">
    <property type="entry name" value="Topoisom_bac"/>
    <property type="match status" value="1"/>
</dbReference>
<feature type="domain" description="Topo IA-type catalytic" evidence="12">
    <location>
        <begin position="154"/>
        <end position="614"/>
    </location>
</feature>
<evidence type="ECO:0000256" key="6">
    <source>
        <dbReference type="ARBA" id="ARBA00023235"/>
    </source>
</evidence>
<dbReference type="InterPro" id="IPR023406">
    <property type="entry name" value="Topo_IA_AS"/>
</dbReference>
<evidence type="ECO:0000313" key="13">
    <source>
        <dbReference type="EMBL" id="CAG9183675.1"/>
    </source>
</evidence>
<dbReference type="EC" id="5.6.2.1" evidence="3"/>
<keyword evidence="5" id="KW-0238">DNA-binding</keyword>
<dbReference type="InterPro" id="IPR013826">
    <property type="entry name" value="Topo_IA_cen_sub3"/>
</dbReference>
<dbReference type="InterPro" id="IPR003601">
    <property type="entry name" value="Topo_IA_2"/>
</dbReference>
<dbReference type="PROSITE" id="PS50880">
    <property type="entry name" value="TOPRIM"/>
    <property type="match status" value="1"/>
</dbReference>
<evidence type="ECO:0000259" key="12">
    <source>
        <dbReference type="PROSITE" id="PS52039"/>
    </source>
</evidence>
<evidence type="ECO:0000256" key="7">
    <source>
        <dbReference type="ARBA" id="ARBA00030003"/>
    </source>
</evidence>
<evidence type="ECO:0000256" key="1">
    <source>
        <dbReference type="ARBA" id="ARBA00000213"/>
    </source>
</evidence>
<evidence type="ECO:0000256" key="5">
    <source>
        <dbReference type="ARBA" id="ARBA00023125"/>
    </source>
</evidence>
<dbReference type="GO" id="GO:0003917">
    <property type="term" value="F:DNA topoisomerase type I (single strand cut, ATP-independent) activity"/>
    <property type="evidence" value="ECO:0007669"/>
    <property type="project" value="UniProtKB-EC"/>
</dbReference>
<evidence type="ECO:0000256" key="8">
    <source>
        <dbReference type="ARBA" id="ARBA00031985"/>
    </source>
</evidence>
<dbReference type="InterPro" id="IPR034144">
    <property type="entry name" value="TOPRIM_TopoIII"/>
</dbReference>
<dbReference type="InterPro" id="IPR023405">
    <property type="entry name" value="Topo_IA_core_domain"/>
</dbReference>
<organism evidence="13 14">
    <name type="scientific">Cupriavidus pampae</name>
    <dbReference type="NCBI Taxonomy" id="659251"/>
    <lineage>
        <taxon>Bacteria</taxon>
        <taxon>Pseudomonadati</taxon>
        <taxon>Pseudomonadota</taxon>
        <taxon>Betaproteobacteria</taxon>
        <taxon>Burkholderiales</taxon>
        <taxon>Burkholderiaceae</taxon>
        <taxon>Cupriavidus</taxon>
    </lineage>
</organism>
<evidence type="ECO:0000256" key="3">
    <source>
        <dbReference type="ARBA" id="ARBA00012891"/>
    </source>
</evidence>
<dbReference type="Gene3D" id="2.70.20.10">
    <property type="entry name" value="Topoisomerase I, domain 3"/>
    <property type="match status" value="1"/>
</dbReference>
<dbReference type="Gene3D" id="3.40.50.140">
    <property type="match status" value="1"/>
</dbReference>
<dbReference type="PANTHER" id="PTHR11390:SF21">
    <property type="entry name" value="DNA TOPOISOMERASE 3-ALPHA"/>
    <property type="match status" value="1"/>
</dbReference>
<evidence type="ECO:0000256" key="9">
    <source>
        <dbReference type="ARBA" id="ARBA00032235"/>
    </source>
</evidence>
<dbReference type="EMBL" id="CAJZAG010000012">
    <property type="protein sequence ID" value="CAG9183675.1"/>
    <property type="molecule type" value="Genomic_DNA"/>
</dbReference>
<comment type="catalytic activity">
    <reaction evidence="1">
        <text>ATP-independent breakage of single-stranded DNA, followed by passage and rejoining.</text>
        <dbReference type="EC" id="5.6.2.1"/>
    </reaction>
</comment>
<protein>
    <recommendedName>
        <fullName evidence="3">DNA topoisomerase</fullName>
        <ecNumber evidence="3">5.6.2.1</ecNumber>
    </recommendedName>
    <alternativeName>
        <fullName evidence="10">Omega-protein</fullName>
    </alternativeName>
    <alternativeName>
        <fullName evidence="9">Relaxing enzyme</fullName>
    </alternativeName>
    <alternativeName>
        <fullName evidence="7">Swivelase</fullName>
    </alternativeName>
    <alternativeName>
        <fullName evidence="8">Untwisting enzyme</fullName>
    </alternativeName>
</protein>
<dbReference type="PROSITE" id="PS52039">
    <property type="entry name" value="TOPO_IA_2"/>
    <property type="match status" value="1"/>
</dbReference>
<comment type="caution">
    <text evidence="13">The sequence shown here is derived from an EMBL/GenBank/DDBJ whole genome shotgun (WGS) entry which is preliminary data.</text>
</comment>
<dbReference type="Gene3D" id="1.10.290.10">
    <property type="entry name" value="Topoisomerase I, domain 4"/>
    <property type="match status" value="1"/>
</dbReference>
<evidence type="ECO:0000256" key="10">
    <source>
        <dbReference type="ARBA" id="ARBA00032877"/>
    </source>
</evidence>
<dbReference type="Pfam" id="PF13342">
    <property type="entry name" value="Toprim_Crpt"/>
    <property type="match status" value="2"/>
</dbReference>
<keyword evidence="14" id="KW-1185">Reference proteome</keyword>
<dbReference type="Proteomes" id="UP000706525">
    <property type="component" value="Unassembled WGS sequence"/>
</dbReference>
<sequence length="820" mass="90274">MSKVLIIPEKPSVAADIAKALGGFRDVTEGGSKWYERDDAIITNAIGHLVEITFNPEDDRPWDLWKLPIMATHFQLNPIEKTHSQLKTIGKLLRRGDVDTIVNACDAGREGELIYRYIIAYHDCRKPSKRMWMQSMTQDSIREAYRTMRSSEEMKGLFFAALSRSEADLLIGANATRGLTAFQQHIFGEADVQNAGRVQTPVTAMVVDRENEILTFKPRAYWEVHGRFGLAAGEYDARWYNPHFQPGADGDAKAERFFTAEEAQEIVNRCKNVAPSSVTDKTKPTRQAPPSLFDLTTLQRVANEKFKLSAKRTLEIAQALYETHKVLTYPRTDAKALPEDYVDTAKQVLGKIAGALAPHARKAVDQGWVVPNKRIFDNSKISDHFAIIPTLTTPSGLSADEQRIYDLVAKRFVAAFYPDAESEVTTRTTIVAGEYFETKGTVLVVPGWTEVYGKDADQESKQLVKLTPGESATVVSVRAEGKETQPPKRYTDASLLSAMEHAGRSIEDAELADAMKGKGLGTPATRAAIIEGLLNNKGKGGKPKVPFMERVNNEFVPTRKAMDGIRFLRESGIGFMASAEMTGEWEHKLEQINQGAFSRRDFMDGIRALASQTIDTLRAKAAATPAAEAKMLDAACPKCNSPVKVGKYAYQCVGNGCPVKISRDLCKRAISEREAGQILQGKSPELEGFVSTKSGNKFAARLVWTEDFSDLKFEFPERPTAPAEGATALGACPKCSAKVYKIGEHFKCEAGAAKGGSCDFIIFGETASYRLTDADVTALLTHRRTGQISKFKSTKTKKAFTAALILGGDGKVTFEFPERS</sequence>
<dbReference type="PANTHER" id="PTHR11390">
    <property type="entry name" value="PROKARYOTIC DNA TOPOISOMERASE"/>
    <property type="match status" value="1"/>
</dbReference>
<name>A0ABM8XTK4_9BURK</name>